<sequence>MNLQRLFACAFTICLLSAAIFYPAQAHAGNLPPSKISKVEGYRVLQQQKTPIRVDRAMQMELERVLEGIRQMGGMSSDELPQQYVLFHFPRPVVLPLTPVGYPVEDVIIAPAPSLWEAPRLLIKNRQHQWIEYKTRRSLHQLADQVKAAQ</sequence>
<evidence type="ECO:0000256" key="1">
    <source>
        <dbReference type="SAM" id="SignalP"/>
    </source>
</evidence>
<keyword evidence="3" id="KW-1185">Reference proteome</keyword>
<keyword evidence="1" id="KW-0732">Signal</keyword>
<evidence type="ECO:0000313" key="3">
    <source>
        <dbReference type="Proteomes" id="UP000199387"/>
    </source>
</evidence>
<protein>
    <submittedName>
        <fullName evidence="2">Uncharacterized protein</fullName>
    </submittedName>
</protein>
<dbReference type="AlphaFoldDB" id="A0A1G6QCT0"/>
<dbReference type="EMBL" id="FMZA01000021">
    <property type="protein sequence ID" value="SDC90292.1"/>
    <property type="molecule type" value="Genomic_DNA"/>
</dbReference>
<proteinExistence type="predicted"/>
<dbReference type="OrthoDB" id="2988673at2"/>
<gene>
    <name evidence="2" type="ORF">SAMN04488112_1218</name>
</gene>
<organism evidence="2 3">
    <name type="scientific">Melghirimyces thermohalophilus</name>
    <dbReference type="NCBI Taxonomy" id="1236220"/>
    <lineage>
        <taxon>Bacteria</taxon>
        <taxon>Bacillati</taxon>
        <taxon>Bacillota</taxon>
        <taxon>Bacilli</taxon>
        <taxon>Bacillales</taxon>
        <taxon>Thermoactinomycetaceae</taxon>
        <taxon>Melghirimyces</taxon>
    </lineage>
</organism>
<dbReference type="RefSeq" id="WP_091572368.1">
    <property type="nucleotide sequence ID" value="NZ_FMZA01000021.1"/>
</dbReference>
<accession>A0A1G6QCT0</accession>
<reference evidence="2 3" key="1">
    <citation type="submission" date="2016-10" db="EMBL/GenBank/DDBJ databases">
        <authorList>
            <person name="de Groot N.N."/>
        </authorList>
    </citation>
    <scope>NUCLEOTIDE SEQUENCE [LARGE SCALE GENOMIC DNA]</scope>
    <source>
        <strain evidence="2 3">DSM 45514</strain>
    </source>
</reference>
<feature type="chain" id="PRO_5038750239" evidence="1">
    <location>
        <begin position="29"/>
        <end position="150"/>
    </location>
</feature>
<name>A0A1G6QCT0_9BACL</name>
<dbReference type="Proteomes" id="UP000199387">
    <property type="component" value="Unassembled WGS sequence"/>
</dbReference>
<feature type="signal peptide" evidence="1">
    <location>
        <begin position="1"/>
        <end position="28"/>
    </location>
</feature>
<evidence type="ECO:0000313" key="2">
    <source>
        <dbReference type="EMBL" id="SDC90292.1"/>
    </source>
</evidence>